<dbReference type="Proteomes" id="UP000783213">
    <property type="component" value="Unassembled WGS sequence"/>
</dbReference>
<dbReference type="SMART" id="SM00220">
    <property type="entry name" value="S_TKc"/>
    <property type="match status" value="1"/>
</dbReference>
<keyword evidence="5 6" id="KW-0067">ATP-binding</keyword>
<proteinExistence type="predicted"/>
<evidence type="ECO:0000256" key="1">
    <source>
        <dbReference type="ARBA" id="ARBA00022527"/>
    </source>
</evidence>
<keyword evidence="1" id="KW-0723">Serine/threonine-protein kinase</keyword>
<feature type="compositionally biased region" description="Basic residues" evidence="7">
    <location>
        <begin position="492"/>
        <end position="504"/>
    </location>
</feature>
<dbReference type="InterPro" id="IPR000719">
    <property type="entry name" value="Prot_kinase_dom"/>
</dbReference>
<dbReference type="Gene3D" id="1.10.510.10">
    <property type="entry name" value="Transferase(Phosphotransferase) domain 1"/>
    <property type="match status" value="1"/>
</dbReference>
<evidence type="ECO:0000259" key="8">
    <source>
        <dbReference type="PROSITE" id="PS50011"/>
    </source>
</evidence>
<dbReference type="PROSITE" id="PS50011">
    <property type="entry name" value="PROTEIN_KINASE_DOM"/>
    <property type="match status" value="1"/>
</dbReference>
<evidence type="ECO:0000256" key="5">
    <source>
        <dbReference type="ARBA" id="ARBA00022840"/>
    </source>
</evidence>
<keyword evidence="3 6" id="KW-0547">Nucleotide-binding</keyword>
<accession>A0ABQ7IJ35</accession>
<dbReference type="InterPro" id="IPR017441">
    <property type="entry name" value="Protein_kinase_ATP_BS"/>
</dbReference>
<keyword evidence="2" id="KW-0808">Transferase</keyword>
<dbReference type="GeneID" id="62233916"/>
<feature type="binding site" evidence="6">
    <location>
        <position position="81"/>
    </location>
    <ligand>
        <name>ATP</name>
        <dbReference type="ChEBI" id="CHEBI:30616"/>
    </ligand>
</feature>
<gene>
    <name evidence="9" type="ORF">EAE98_007142</name>
</gene>
<feature type="compositionally biased region" description="Basic and acidic residues" evidence="7">
    <location>
        <begin position="699"/>
        <end position="730"/>
    </location>
</feature>
<evidence type="ECO:0000313" key="10">
    <source>
        <dbReference type="Proteomes" id="UP000783213"/>
    </source>
</evidence>
<comment type="caution">
    <text evidence="9">The sequence shown here is derived from an EMBL/GenBank/DDBJ whole genome shotgun (WGS) entry which is preliminary data.</text>
</comment>
<dbReference type="CDD" id="cd00180">
    <property type="entry name" value="PKc"/>
    <property type="match status" value="1"/>
</dbReference>
<feature type="compositionally biased region" description="Polar residues" evidence="7">
    <location>
        <begin position="584"/>
        <end position="595"/>
    </location>
</feature>
<dbReference type="PANTHER" id="PTHR24345">
    <property type="entry name" value="SERINE/THREONINE-PROTEIN KINASE PLK"/>
    <property type="match status" value="1"/>
</dbReference>
<reference evidence="9 10" key="1">
    <citation type="journal article" date="2020" name="Genome Biol. Evol.">
        <title>Comparative genomics of Sclerotiniaceae.</title>
        <authorList>
            <person name="Valero Jimenez C.A."/>
            <person name="Steentjes M."/>
            <person name="Scholten O.E."/>
            <person name="Van Kan J.A.L."/>
        </authorList>
    </citation>
    <scope>NUCLEOTIDE SEQUENCE [LARGE SCALE GENOMIC DNA]</scope>
    <source>
        <strain evidence="9 10">B1</strain>
    </source>
</reference>
<evidence type="ECO:0000256" key="6">
    <source>
        <dbReference type="PROSITE-ProRule" id="PRU10141"/>
    </source>
</evidence>
<feature type="region of interest" description="Disordered" evidence="7">
    <location>
        <begin position="484"/>
        <end position="742"/>
    </location>
</feature>
<name>A0ABQ7IJ35_9HELO</name>
<feature type="domain" description="Protein kinase" evidence="8">
    <location>
        <begin position="54"/>
        <end position="376"/>
    </location>
</feature>
<feature type="compositionally biased region" description="Basic and acidic residues" evidence="7">
    <location>
        <begin position="683"/>
        <end position="692"/>
    </location>
</feature>
<organism evidence="9 10">
    <name type="scientific">Botrytis deweyae</name>
    <dbReference type="NCBI Taxonomy" id="2478750"/>
    <lineage>
        <taxon>Eukaryota</taxon>
        <taxon>Fungi</taxon>
        <taxon>Dikarya</taxon>
        <taxon>Ascomycota</taxon>
        <taxon>Pezizomycotina</taxon>
        <taxon>Leotiomycetes</taxon>
        <taxon>Helotiales</taxon>
        <taxon>Sclerotiniaceae</taxon>
        <taxon>Botrytis</taxon>
    </lineage>
</organism>
<dbReference type="InterPro" id="IPR011009">
    <property type="entry name" value="Kinase-like_dom_sf"/>
</dbReference>
<feature type="compositionally biased region" description="Polar residues" evidence="7">
    <location>
        <begin position="513"/>
        <end position="527"/>
    </location>
</feature>
<keyword evidence="10" id="KW-1185">Reference proteome</keyword>
<sequence length="742" mass="82971">MAGAVDDGWTMVIGQPASEIREEKQIEEWERSKGGWSGFGKHPQNWTDHKKLHLSSERELGSGSYGLVQRVTYGAVTMARKHVIPRGGMTVEKLREEANAMEELAHKHILKLVGTYTYKRKNLYLLLYPAATCDLSTFLDDIDGLRSDTCADRDDAMKRLFALGLKDIGKIDDLCMLRRPILPSDHPTHIKRTETALGFLQQLMGCVTEALLFVHEKGIRHRDLKPKNILLSPGRVYLADFGIARDVKDSDNSITCGRYGTASWIAPEVYDGEYHHMSSADVFSLGCIFLNIATVLYGDSIELATFDEVMKEKEWPMKYKMLSKHLNKLKDKAIRAALADEEEPNFDAKNILGLVEKMLLYEPEQRPSVKEVNERLCELGGLDQIYHLSCCHKKNDVMSRSINTKMRTISESSLSSKSRISELETENMTLRERLATLQNKDQTYELRIEHERNHAKKQNDVLKERYEKQLKAQTEALMRAEERIKTLESNNPHKRRPSHTRGRGRNAPYGTPHPTNTLNINNLAVHTNSSISMQSSSPSPSPSSNSNSNSNPNSNSNSNPNPNPKSNLPRTPESYFPLPPPNPSFTNLKDPSLSLTLHRRPSGIPIPTRSPTPITTPHKSHFPPPTSNGSRPGSGNSTLVSSTHSVFSIKSKMSDTDGSVTPVESPGETMSLPGSPGCGGRGKMGEGEEREGMGGGLGDGRRMKIGSDGREKELEKQKEKEKEKEKERTIKPTWARMVRGKT</sequence>
<evidence type="ECO:0000256" key="2">
    <source>
        <dbReference type="ARBA" id="ARBA00022679"/>
    </source>
</evidence>
<dbReference type="EMBL" id="RCSX01000016">
    <property type="protein sequence ID" value="KAF7925054.1"/>
    <property type="molecule type" value="Genomic_DNA"/>
</dbReference>
<dbReference type="PANTHER" id="PTHR24345:SF91">
    <property type="entry name" value="SERINE_THREONINE-PROTEIN KINASE PLK4"/>
    <property type="match status" value="1"/>
</dbReference>
<evidence type="ECO:0000256" key="3">
    <source>
        <dbReference type="ARBA" id="ARBA00022741"/>
    </source>
</evidence>
<evidence type="ECO:0000313" key="9">
    <source>
        <dbReference type="EMBL" id="KAF7925054.1"/>
    </source>
</evidence>
<dbReference type="InterPro" id="IPR008271">
    <property type="entry name" value="Ser/Thr_kinase_AS"/>
</dbReference>
<dbReference type="Gene3D" id="3.30.200.20">
    <property type="entry name" value="Phosphorylase Kinase, domain 1"/>
    <property type="match status" value="1"/>
</dbReference>
<dbReference type="PROSITE" id="PS00107">
    <property type="entry name" value="PROTEIN_KINASE_ATP"/>
    <property type="match status" value="1"/>
</dbReference>
<dbReference type="SUPFAM" id="SSF56112">
    <property type="entry name" value="Protein kinase-like (PK-like)"/>
    <property type="match status" value="1"/>
</dbReference>
<dbReference type="RefSeq" id="XP_038808907.1">
    <property type="nucleotide sequence ID" value="XM_038954765.1"/>
</dbReference>
<feature type="compositionally biased region" description="Polar residues" evidence="7">
    <location>
        <begin position="627"/>
        <end position="648"/>
    </location>
</feature>
<dbReference type="Pfam" id="PF00069">
    <property type="entry name" value="Pkinase"/>
    <property type="match status" value="1"/>
</dbReference>
<feature type="compositionally biased region" description="Low complexity" evidence="7">
    <location>
        <begin position="528"/>
        <end position="567"/>
    </location>
</feature>
<evidence type="ECO:0000256" key="7">
    <source>
        <dbReference type="SAM" id="MobiDB-lite"/>
    </source>
</evidence>
<evidence type="ECO:0000256" key="4">
    <source>
        <dbReference type="ARBA" id="ARBA00022777"/>
    </source>
</evidence>
<keyword evidence="4" id="KW-0418">Kinase</keyword>
<feature type="compositionally biased region" description="Low complexity" evidence="7">
    <location>
        <begin position="602"/>
        <end position="617"/>
    </location>
</feature>
<dbReference type="PROSITE" id="PS00108">
    <property type="entry name" value="PROTEIN_KINASE_ST"/>
    <property type="match status" value="1"/>
</dbReference>
<protein>
    <recommendedName>
        <fullName evidence="8">Protein kinase domain-containing protein</fullName>
    </recommendedName>
</protein>